<dbReference type="PROSITE" id="PS50222">
    <property type="entry name" value="EF_HAND_2"/>
    <property type="match status" value="2"/>
</dbReference>
<evidence type="ECO:0000256" key="10">
    <source>
        <dbReference type="ARBA" id="ARBA00023065"/>
    </source>
</evidence>
<dbReference type="SUPFAM" id="SSF47473">
    <property type="entry name" value="EF-hand"/>
    <property type="match status" value="1"/>
</dbReference>
<dbReference type="PROSITE" id="PS00018">
    <property type="entry name" value="EF_HAND_1"/>
    <property type="match status" value="2"/>
</dbReference>
<keyword evidence="16" id="KW-1185">Reference proteome</keyword>
<dbReference type="GO" id="GO:0036444">
    <property type="term" value="P:calcium import into the mitochondrion"/>
    <property type="evidence" value="ECO:0007669"/>
    <property type="project" value="TreeGrafter"/>
</dbReference>
<dbReference type="eggNOG" id="KOG2643">
    <property type="taxonomic scope" value="Eukaryota"/>
</dbReference>
<evidence type="ECO:0000256" key="5">
    <source>
        <dbReference type="ARBA" id="ARBA00022723"/>
    </source>
</evidence>
<evidence type="ECO:0000256" key="6">
    <source>
        <dbReference type="ARBA" id="ARBA00022737"/>
    </source>
</evidence>
<protein>
    <recommendedName>
        <fullName evidence="14">EF-hand domain-containing protein</fullName>
    </recommendedName>
</protein>
<dbReference type="GO" id="GO:0051560">
    <property type="term" value="P:mitochondrial calcium ion homeostasis"/>
    <property type="evidence" value="ECO:0007669"/>
    <property type="project" value="TreeGrafter"/>
</dbReference>
<dbReference type="PANTHER" id="PTHR12294:SF1">
    <property type="entry name" value="CALCIUM UPTAKE PROTEIN 1, MITOCHONDRIAL"/>
    <property type="match status" value="1"/>
</dbReference>
<dbReference type="Gene3D" id="1.10.238.10">
    <property type="entry name" value="EF-hand"/>
    <property type="match status" value="2"/>
</dbReference>
<keyword evidence="6" id="KW-0677">Repeat</keyword>
<evidence type="ECO:0000256" key="9">
    <source>
        <dbReference type="ARBA" id="ARBA00022946"/>
    </source>
</evidence>
<dbReference type="CDD" id="cd00051">
    <property type="entry name" value="EFh"/>
    <property type="match status" value="1"/>
</dbReference>
<evidence type="ECO:0000259" key="14">
    <source>
        <dbReference type="PROSITE" id="PS50222"/>
    </source>
</evidence>
<dbReference type="KEGG" id="olu:OSTLU_39780"/>
<evidence type="ECO:0000256" key="12">
    <source>
        <dbReference type="ARBA" id="ARBA00023136"/>
    </source>
</evidence>
<reference evidence="15 16" key="1">
    <citation type="journal article" date="2007" name="Proc. Natl. Acad. Sci. U.S.A.">
        <title>The tiny eukaryote Ostreococcus provides genomic insights into the paradox of plankton speciation.</title>
        <authorList>
            <person name="Palenik B."/>
            <person name="Grimwood J."/>
            <person name="Aerts A."/>
            <person name="Rouze P."/>
            <person name="Salamov A."/>
            <person name="Putnam N."/>
            <person name="Dupont C."/>
            <person name="Jorgensen R."/>
            <person name="Derelle E."/>
            <person name="Rombauts S."/>
            <person name="Zhou K."/>
            <person name="Otillar R."/>
            <person name="Merchant S.S."/>
            <person name="Podell S."/>
            <person name="Gaasterland T."/>
            <person name="Napoli C."/>
            <person name="Gendler K."/>
            <person name="Manuell A."/>
            <person name="Tai V."/>
            <person name="Vallon O."/>
            <person name="Piganeau G."/>
            <person name="Jancek S."/>
            <person name="Heijde M."/>
            <person name="Jabbari K."/>
            <person name="Bowler C."/>
            <person name="Lohr M."/>
            <person name="Robbens S."/>
            <person name="Werner G."/>
            <person name="Dubchak I."/>
            <person name="Pazour G.J."/>
            <person name="Ren Q."/>
            <person name="Paulsen I."/>
            <person name="Delwiche C."/>
            <person name="Schmutz J."/>
            <person name="Rokhsar D."/>
            <person name="Van de Peer Y."/>
            <person name="Moreau H."/>
            <person name="Grigoriev I.V."/>
        </authorList>
    </citation>
    <scope>NUCLEOTIDE SEQUENCE [LARGE SCALE GENOMIC DNA]</scope>
    <source>
        <strain evidence="15 16">CCE9901</strain>
    </source>
</reference>
<keyword evidence="8" id="KW-0106">Calcium</keyword>
<dbReference type="InterPro" id="IPR018247">
    <property type="entry name" value="EF_Hand_1_Ca_BS"/>
</dbReference>
<evidence type="ECO:0000313" key="16">
    <source>
        <dbReference type="Proteomes" id="UP000001568"/>
    </source>
</evidence>
<keyword evidence="4" id="KW-0109">Calcium transport</keyword>
<dbReference type="STRING" id="436017.A4RRC0"/>
<gene>
    <name evidence="15" type="ORF">OSTLU_39780</name>
</gene>
<comment type="similarity">
    <text evidence="13">Belongs to the MICU1 family. MICU1 subfamily.</text>
</comment>
<accession>A4RRC0</accession>
<keyword evidence="3" id="KW-0813">Transport</keyword>
<dbReference type="GO" id="GO:0005509">
    <property type="term" value="F:calcium ion binding"/>
    <property type="evidence" value="ECO:0007669"/>
    <property type="project" value="InterPro"/>
</dbReference>
<dbReference type="Pfam" id="PF13833">
    <property type="entry name" value="EF-hand_8"/>
    <property type="match status" value="1"/>
</dbReference>
<evidence type="ECO:0000256" key="11">
    <source>
        <dbReference type="ARBA" id="ARBA00023128"/>
    </source>
</evidence>
<feature type="domain" description="EF-hand" evidence="14">
    <location>
        <begin position="223"/>
        <end position="256"/>
    </location>
</feature>
<evidence type="ECO:0000256" key="1">
    <source>
        <dbReference type="ARBA" id="ARBA00004273"/>
    </source>
</evidence>
<dbReference type="Gramene" id="ABO94164">
    <property type="protein sequence ID" value="ABO94164"/>
    <property type="gene ID" value="OSTLU_39780"/>
</dbReference>
<dbReference type="Pfam" id="PF13202">
    <property type="entry name" value="EF-hand_5"/>
    <property type="match status" value="1"/>
</dbReference>
<keyword evidence="9" id="KW-0809">Transit peptide</keyword>
<evidence type="ECO:0000313" key="15">
    <source>
        <dbReference type="EMBL" id="ABO94164.1"/>
    </source>
</evidence>
<dbReference type="GO" id="GO:1990246">
    <property type="term" value="C:uniplex complex"/>
    <property type="evidence" value="ECO:0007669"/>
    <property type="project" value="TreeGrafter"/>
</dbReference>
<keyword evidence="12" id="KW-0472">Membrane</keyword>
<feature type="domain" description="EF-hand" evidence="14">
    <location>
        <begin position="31"/>
        <end position="66"/>
    </location>
</feature>
<dbReference type="PANTHER" id="PTHR12294">
    <property type="entry name" value="EF HAND DOMAIN FAMILY A1,A2-RELATED"/>
    <property type="match status" value="1"/>
</dbReference>
<evidence type="ECO:0000256" key="13">
    <source>
        <dbReference type="ARBA" id="ARBA00038333"/>
    </source>
</evidence>
<evidence type="ECO:0000256" key="4">
    <source>
        <dbReference type="ARBA" id="ARBA00022568"/>
    </source>
</evidence>
<keyword evidence="5" id="KW-0479">Metal-binding</keyword>
<dbReference type="HOGENOM" id="CLU_027103_0_0_1"/>
<dbReference type="GeneID" id="4999940"/>
<keyword evidence="7" id="KW-0999">Mitochondrion inner membrane</keyword>
<dbReference type="GO" id="GO:0005758">
    <property type="term" value="C:mitochondrial intermembrane space"/>
    <property type="evidence" value="ECO:0007669"/>
    <property type="project" value="UniProtKB-SubCell"/>
</dbReference>
<evidence type="ECO:0000256" key="8">
    <source>
        <dbReference type="ARBA" id="ARBA00022837"/>
    </source>
</evidence>
<organism evidence="15 16">
    <name type="scientific">Ostreococcus lucimarinus (strain CCE9901)</name>
    <dbReference type="NCBI Taxonomy" id="436017"/>
    <lineage>
        <taxon>Eukaryota</taxon>
        <taxon>Viridiplantae</taxon>
        <taxon>Chlorophyta</taxon>
        <taxon>Mamiellophyceae</taxon>
        <taxon>Mamiellales</taxon>
        <taxon>Bathycoccaceae</taxon>
        <taxon>Ostreococcus</taxon>
    </lineage>
</organism>
<sequence>MRSKLFELFDTDNNGLFDFAEYLFFMTLLKTDRKQATSTFHRYDVDGSGALDVEEFTAMMKDMRTQVKHATGMRTGLDTGVARVDEVGEGLLDYLFGPKRNKRLKLKHFHSFLQTLRWEMDDLEFKHYDYHNVGSITPRDFGYALVAGSKVDHLATFLQKVKELPGREAKNRVSRAEFLAFARIAKHGDGAFQAEMKEISDSGAPITREKFRKIAKRTAGVNLSREVAKIVFDIFDVDGDDSLSYDEFFNAIITWK</sequence>
<keyword evidence="11" id="KW-0496">Mitochondrion</keyword>
<dbReference type="InterPro" id="IPR011992">
    <property type="entry name" value="EF-hand-dom_pair"/>
</dbReference>
<dbReference type="OrthoDB" id="186625at2759"/>
<dbReference type="Proteomes" id="UP000001568">
    <property type="component" value="Chromosome 1"/>
</dbReference>
<dbReference type="AlphaFoldDB" id="A4RRC0"/>
<proteinExistence type="inferred from homology"/>
<name>A4RRC0_OSTLU</name>
<dbReference type="SMART" id="SM00054">
    <property type="entry name" value="EFh"/>
    <property type="match status" value="3"/>
</dbReference>
<dbReference type="InterPro" id="IPR002048">
    <property type="entry name" value="EF_hand_dom"/>
</dbReference>
<evidence type="ECO:0000256" key="2">
    <source>
        <dbReference type="ARBA" id="ARBA00004569"/>
    </source>
</evidence>
<dbReference type="InterPro" id="IPR039800">
    <property type="entry name" value="MICU1/2/3"/>
</dbReference>
<dbReference type="EMBL" id="CP000581">
    <property type="protein sequence ID" value="ABO94164.1"/>
    <property type="molecule type" value="Genomic_DNA"/>
</dbReference>
<keyword evidence="10" id="KW-0406">Ion transport</keyword>
<evidence type="ECO:0000256" key="7">
    <source>
        <dbReference type="ARBA" id="ARBA00022792"/>
    </source>
</evidence>
<evidence type="ECO:0000256" key="3">
    <source>
        <dbReference type="ARBA" id="ARBA00022448"/>
    </source>
</evidence>
<comment type="subcellular location">
    <subcellularLocation>
        <location evidence="1">Mitochondrion inner membrane</location>
    </subcellularLocation>
    <subcellularLocation>
        <location evidence="2">Mitochondrion intermembrane space</location>
    </subcellularLocation>
</comment>
<dbReference type="RefSeq" id="XP_001415872.1">
    <property type="nucleotide sequence ID" value="XM_001415835.1"/>
</dbReference>